<dbReference type="Pfam" id="PF00498">
    <property type="entry name" value="FHA"/>
    <property type="match status" value="1"/>
</dbReference>
<keyword evidence="2" id="KW-0472">Membrane</keyword>
<feature type="domain" description="FHA" evidence="3">
    <location>
        <begin position="157"/>
        <end position="206"/>
    </location>
</feature>
<accession>A0A250J1I4</accession>
<sequence length="361" mass="39571">MSVRLTVKQSSEAGGKATEHVLDEPIITLGRDKSCQVVLAQQAVSRNHARITQEGNLFFLEDLGSAFGTQVNGKPLPKGEKRLLRNGDVIAIAQFDVRFDKVTELPHDVDSQKTSFVARNMVKDVMRGLAGGEERYLRVMNGPRAGERLEIADAKEFVIGRDDSADVVFRDDLISRRHVKVRRDWSGTHVEDLGSRNGIKINRKRASRKLLRDGDELEVGGVRFVYVCQSEAPEEQSEPLLADVSAGSGESTSETPLLPAPRKRAPVEKKEEPPPEPEPEPEPADEEPEAAAQEEKPAEEEPSEPEAEEKPAEEEPPAAEEQAAVEESAPPEQGMKRYIPVMVLGLFGVVALGVLIVLLAA</sequence>
<dbReference type="EMBL" id="CP022098">
    <property type="protein sequence ID" value="ATB37307.1"/>
    <property type="molecule type" value="Genomic_DNA"/>
</dbReference>
<organism evidence="4 5">
    <name type="scientific">Cystobacter fuscus</name>
    <dbReference type="NCBI Taxonomy" id="43"/>
    <lineage>
        <taxon>Bacteria</taxon>
        <taxon>Pseudomonadati</taxon>
        <taxon>Myxococcota</taxon>
        <taxon>Myxococcia</taxon>
        <taxon>Myxococcales</taxon>
        <taxon>Cystobacterineae</taxon>
        <taxon>Archangiaceae</taxon>
        <taxon>Cystobacter</taxon>
    </lineage>
</organism>
<dbReference type="PROSITE" id="PS50006">
    <property type="entry name" value="FHA_DOMAIN"/>
    <property type="match status" value="2"/>
</dbReference>
<dbReference type="AlphaFoldDB" id="A0A250J1I4"/>
<feature type="compositionally biased region" description="Acidic residues" evidence="1">
    <location>
        <begin position="297"/>
        <end position="318"/>
    </location>
</feature>
<dbReference type="SUPFAM" id="SSF49879">
    <property type="entry name" value="SMAD/FHA domain"/>
    <property type="match status" value="2"/>
</dbReference>
<keyword evidence="2" id="KW-0812">Transmembrane</keyword>
<evidence type="ECO:0000256" key="1">
    <source>
        <dbReference type="SAM" id="MobiDB-lite"/>
    </source>
</evidence>
<feature type="domain" description="FHA" evidence="3">
    <location>
        <begin position="27"/>
        <end position="76"/>
    </location>
</feature>
<feature type="region of interest" description="Disordered" evidence="1">
    <location>
        <begin position="232"/>
        <end position="333"/>
    </location>
</feature>
<dbReference type="InterPro" id="IPR032030">
    <property type="entry name" value="YscD_cytoplasmic_dom"/>
</dbReference>
<dbReference type="CDD" id="cd00060">
    <property type="entry name" value="FHA"/>
    <property type="match status" value="2"/>
</dbReference>
<reference evidence="4 5" key="1">
    <citation type="submission" date="2017-06" db="EMBL/GenBank/DDBJ databases">
        <title>Sequencing and comparative analysis of myxobacterial genomes.</title>
        <authorList>
            <person name="Rupp O."/>
            <person name="Goesmann A."/>
            <person name="Sogaard-Andersen L."/>
        </authorList>
    </citation>
    <scope>NUCLEOTIDE SEQUENCE [LARGE SCALE GENOMIC DNA]</scope>
    <source>
        <strain evidence="4 5">DSM 52655</strain>
    </source>
</reference>
<proteinExistence type="predicted"/>
<dbReference type="PANTHER" id="PTHR23308">
    <property type="entry name" value="NUCLEAR INHIBITOR OF PROTEIN PHOSPHATASE-1"/>
    <property type="match status" value="1"/>
</dbReference>
<dbReference type="Proteomes" id="UP000217257">
    <property type="component" value="Chromosome"/>
</dbReference>
<feature type="compositionally biased region" description="Acidic residues" evidence="1">
    <location>
        <begin position="274"/>
        <end position="289"/>
    </location>
</feature>
<gene>
    <name evidence="4" type="ORF">CYFUS_002728</name>
</gene>
<dbReference type="InterPro" id="IPR050923">
    <property type="entry name" value="Cell_Proc_Reg/RNA_Proc"/>
</dbReference>
<dbReference type="SMART" id="SM00240">
    <property type="entry name" value="FHA"/>
    <property type="match status" value="2"/>
</dbReference>
<feature type="transmembrane region" description="Helical" evidence="2">
    <location>
        <begin position="338"/>
        <end position="360"/>
    </location>
</feature>
<dbReference type="RefSeq" id="WP_095985640.1">
    <property type="nucleotide sequence ID" value="NZ_CP022098.1"/>
</dbReference>
<evidence type="ECO:0000256" key="2">
    <source>
        <dbReference type="SAM" id="Phobius"/>
    </source>
</evidence>
<protein>
    <submittedName>
        <fullName evidence="4">FHA domain-containing protein</fullName>
    </submittedName>
</protein>
<feature type="compositionally biased region" description="Low complexity" evidence="1">
    <location>
        <begin position="319"/>
        <end position="332"/>
    </location>
</feature>
<evidence type="ECO:0000313" key="5">
    <source>
        <dbReference type="Proteomes" id="UP000217257"/>
    </source>
</evidence>
<keyword evidence="2" id="KW-1133">Transmembrane helix</keyword>
<evidence type="ECO:0000259" key="3">
    <source>
        <dbReference type="PROSITE" id="PS50006"/>
    </source>
</evidence>
<dbReference type="KEGG" id="cfus:CYFUS_002728"/>
<dbReference type="InterPro" id="IPR008984">
    <property type="entry name" value="SMAD_FHA_dom_sf"/>
</dbReference>
<dbReference type="Pfam" id="PF16697">
    <property type="entry name" value="Yop-YscD_cpl"/>
    <property type="match status" value="1"/>
</dbReference>
<name>A0A250J1I4_9BACT</name>
<evidence type="ECO:0000313" key="4">
    <source>
        <dbReference type="EMBL" id="ATB37307.1"/>
    </source>
</evidence>
<dbReference type="Gene3D" id="2.60.200.20">
    <property type="match status" value="2"/>
</dbReference>
<dbReference type="InterPro" id="IPR000253">
    <property type="entry name" value="FHA_dom"/>
</dbReference>